<proteinExistence type="predicted"/>
<dbReference type="Proteomes" id="UP001472677">
    <property type="component" value="Unassembled WGS sequence"/>
</dbReference>
<name>A0ABR1Z647_9ROSI</name>
<dbReference type="EMBL" id="JBBPBM010002839">
    <property type="protein sequence ID" value="KAK8474387.1"/>
    <property type="molecule type" value="Genomic_DNA"/>
</dbReference>
<sequence length="87" mass="9460">MWVHGWSRLYPDWAVSDGSACRGLSASGLRFTDLDGGIPGRGLELSRSAIWVGLGLAGVETGVTMKVETGVEGERWRNGPSGFFRYR</sequence>
<keyword evidence="2" id="KW-1185">Reference proteome</keyword>
<protein>
    <submittedName>
        <fullName evidence="1">Uncharacterized protein</fullName>
    </submittedName>
</protein>
<reference evidence="1 2" key="1">
    <citation type="journal article" date="2024" name="G3 (Bethesda)">
        <title>Genome assembly of Hibiscus sabdariffa L. provides insights into metabolisms of medicinal natural products.</title>
        <authorList>
            <person name="Kim T."/>
        </authorList>
    </citation>
    <scope>NUCLEOTIDE SEQUENCE [LARGE SCALE GENOMIC DNA]</scope>
    <source>
        <strain evidence="1">TK-2024</strain>
        <tissue evidence="1">Old leaves</tissue>
    </source>
</reference>
<organism evidence="1 2">
    <name type="scientific">Hibiscus sabdariffa</name>
    <name type="common">roselle</name>
    <dbReference type="NCBI Taxonomy" id="183260"/>
    <lineage>
        <taxon>Eukaryota</taxon>
        <taxon>Viridiplantae</taxon>
        <taxon>Streptophyta</taxon>
        <taxon>Embryophyta</taxon>
        <taxon>Tracheophyta</taxon>
        <taxon>Spermatophyta</taxon>
        <taxon>Magnoliopsida</taxon>
        <taxon>eudicotyledons</taxon>
        <taxon>Gunneridae</taxon>
        <taxon>Pentapetalae</taxon>
        <taxon>rosids</taxon>
        <taxon>malvids</taxon>
        <taxon>Malvales</taxon>
        <taxon>Malvaceae</taxon>
        <taxon>Malvoideae</taxon>
        <taxon>Hibiscus</taxon>
    </lineage>
</organism>
<evidence type="ECO:0000313" key="1">
    <source>
        <dbReference type="EMBL" id="KAK8474387.1"/>
    </source>
</evidence>
<evidence type="ECO:0000313" key="2">
    <source>
        <dbReference type="Proteomes" id="UP001472677"/>
    </source>
</evidence>
<comment type="caution">
    <text evidence="1">The sequence shown here is derived from an EMBL/GenBank/DDBJ whole genome shotgun (WGS) entry which is preliminary data.</text>
</comment>
<accession>A0ABR1Z647</accession>
<gene>
    <name evidence="1" type="ORF">V6N12_005719</name>
</gene>